<proteinExistence type="predicted"/>
<accession>A0A0B5XFG5</accession>
<evidence type="ECO:0000313" key="1">
    <source>
        <dbReference type="EMBL" id="AJG75053.1"/>
    </source>
</evidence>
<evidence type="ECO:0000313" key="2">
    <source>
        <dbReference type="EMBL" id="QKH23752.1"/>
    </source>
</evidence>
<dbReference type="GO" id="GO:0005886">
    <property type="term" value="C:plasma membrane"/>
    <property type="evidence" value="ECO:0007669"/>
    <property type="project" value="UniProtKB-SubCell"/>
</dbReference>
<dbReference type="EMBL" id="CP009335">
    <property type="protein sequence ID" value="AJG75053.1"/>
    <property type="molecule type" value="Genomic_DNA"/>
</dbReference>
<dbReference type="EMBL" id="CP053980">
    <property type="protein sequence ID" value="QKH23752.1"/>
    <property type="molecule type" value="Genomic_DNA"/>
</dbReference>
<dbReference type="Proteomes" id="UP000031876">
    <property type="component" value="Chromosome"/>
</dbReference>
<dbReference type="AlphaFoldDB" id="A0A0B5XFG5"/>
<dbReference type="PANTHER" id="PTHR39177:SF1">
    <property type="entry name" value="ABC TRANSPORTER PERMEASE YTRC-RELATED"/>
    <property type="match status" value="1"/>
</dbReference>
<protein>
    <submittedName>
        <fullName evidence="2">ABC transporter permease subunit</fullName>
    </submittedName>
    <submittedName>
        <fullName evidence="1">ABC-2 transporter family protein</fullName>
    </submittedName>
</protein>
<gene>
    <name evidence="1" type="ORF">BF38_5252</name>
    <name evidence="2" type="ORF">FOC89_06980</name>
</gene>
<dbReference type="Proteomes" id="UP000501107">
    <property type="component" value="Chromosome"/>
</dbReference>
<dbReference type="Pfam" id="PF12679">
    <property type="entry name" value="ABC2_membrane_2"/>
    <property type="match status" value="1"/>
</dbReference>
<dbReference type="RefSeq" id="WP_000468534.1">
    <property type="nucleotide sequence ID" value="NZ_CP009335.1"/>
</dbReference>
<sequence>MFHKALWMWNWKRGKYAVLLFFFSSLYLLPFGYFRSAQQQLDTYYELQEKGKHYYYFYTFSSGEGNSFWLTVLIIALACLLIGWERSNQSNTLLMTMPFKRKDVFLSKWAFGSFFILVSLLINWILMYVIYRTTIHFDYQSFNPFHRYFLYAIVSYVAVYTAALCIGTFTGSIVSQIVFCISWLLAGVTFITLLYTFTTNHLYAANIKNENLYRQLYEINQKTNTAAPISHFSINYYYNPESREIENNPTALRDPASHIYYSAKSMLVPIFYTIVYLLLGTYLYTRSPNENTQMIFMFQKRLRIWIWGSTIYFALLGGYKINHFNFLPSYYIGLFLTGIITYVILSRLTNYKVF</sequence>
<reference evidence="2 4" key="2">
    <citation type="submission" date="2020-05" db="EMBL/GenBank/DDBJ databases">
        <title>FDA dAtabase for Regulatory Grade micrObial Sequences (FDA-ARGOS): Supporting development and validation of Infectious Disease Dx tests.</title>
        <authorList>
            <person name="Nelson B."/>
            <person name="Plummer A."/>
            <person name="Tallon L."/>
            <person name="Sadzewicz L."/>
            <person name="Zhao X."/>
            <person name="Vavikolanu K."/>
            <person name="Mehta A."/>
            <person name="Aluvathingal J."/>
            <person name="Nadendla S."/>
            <person name="Myers T."/>
            <person name="Yan Y."/>
            <person name="Sichtig H."/>
        </authorList>
    </citation>
    <scope>NUCLEOTIDE SEQUENCE [LARGE SCALE GENOMIC DNA]</scope>
    <source>
        <strain evidence="2 4">FDAARGOS_795</strain>
    </source>
</reference>
<evidence type="ECO:0000313" key="4">
    <source>
        <dbReference type="Proteomes" id="UP000501107"/>
    </source>
</evidence>
<organism evidence="2 4">
    <name type="scientific">Bacillus thuringiensis</name>
    <dbReference type="NCBI Taxonomy" id="1428"/>
    <lineage>
        <taxon>Bacteria</taxon>
        <taxon>Bacillati</taxon>
        <taxon>Bacillota</taxon>
        <taxon>Bacilli</taxon>
        <taxon>Bacillales</taxon>
        <taxon>Bacillaceae</taxon>
        <taxon>Bacillus</taxon>
        <taxon>Bacillus cereus group</taxon>
    </lineage>
</organism>
<dbReference type="KEGG" id="btw:BF38_5252"/>
<name>A0A0B5XFG5_BACTU</name>
<dbReference type="PANTHER" id="PTHR39177">
    <property type="entry name" value="ABC TRANSPORTER PERMEASE YTRC-RELATED"/>
    <property type="match status" value="1"/>
</dbReference>
<dbReference type="GO" id="GO:0140359">
    <property type="term" value="F:ABC-type transporter activity"/>
    <property type="evidence" value="ECO:0007669"/>
    <property type="project" value="InterPro"/>
</dbReference>
<dbReference type="InterPro" id="IPR053046">
    <property type="entry name" value="ABC-5_transporter"/>
</dbReference>
<reference evidence="1 3" key="1">
    <citation type="journal article" date="2015" name="Genome Announc.">
        <title>Complete genome sequences for 35 biothreat assay-relevant bacillus species.</title>
        <authorList>
            <person name="Johnson S.L."/>
            <person name="Daligault H.E."/>
            <person name="Davenport K.W."/>
            <person name="Jaissle J."/>
            <person name="Frey K.G."/>
            <person name="Ladner J.T."/>
            <person name="Broomall S.M."/>
            <person name="Bishop-Lilly K.A."/>
            <person name="Bruce D.C."/>
            <person name="Gibbons H.S."/>
            <person name="Coyne S.R."/>
            <person name="Lo C.C."/>
            <person name="Meincke L."/>
            <person name="Munk A.C."/>
            <person name="Koroleva G.I."/>
            <person name="Rosenzweig C.N."/>
            <person name="Palacios G.F."/>
            <person name="Redden C.L."/>
            <person name="Minogue T.D."/>
            <person name="Chain P.S."/>
        </authorList>
    </citation>
    <scope>NUCLEOTIDE SEQUENCE [LARGE SCALE GENOMIC DNA]</scope>
    <source>
        <strain evidence="1 3">HD1011</strain>
    </source>
</reference>
<evidence type="ECO:0000313" key="3">
    <source>
        <dbReference type="Proteomes" id="UP000031876"/>
    </source>
</evidence>